<dbReference type="EMBL" id="MT142066">
    <property type="protein sequence ID" value="QJA73983.1"/>
    <property type="molecule type" value="Genomic_DNA"/>
</dbReference>
<evidence type="ECO:0000313" key="1">
    <source>
        <dbReference type="EMBL" id="QJA56300.1"/>
    </source>
</evidence>
<dbReference type="AlphaFoldDB" id="A0A6M3IFK9"/>
<gene>
    <name evidence="2" type="ORF">MM415A02137_0004</name>
    <name evidence="1" type="ORF">MM415B01889_0008</name>
</gene>
<organism evidence="1">
    <name type="scientific">viral metagenome</name>
    <dbReference type="NCBI Taxonomy" id="1070528"/>
    <lineage>
        <taxon>unclassified sequences</taxon>
        <taxon>metagenomes</taxon>
        <taxon>organismal metagenomes</taxon>
    </lineage>
</organism>
<dbReference type="Pfam" id="PF24175">
    <property type="entry name" value="SU10_adaptor"/>
    <property type="match status" value="1"/>
</dbReference>
<reference evidence="1" key="1">
    <citation type="submission" date="2020-03" db="EMBL/GenBank/DDBJ databases">
        <title>The deep terrestrial virosphere.</title>
        <authorList>
            <person name="Holmfeldt K."/>
            <person name="Nilsson E."/>
            <person name="Simone D."/>
            <person name="Lopez-Fernandez M."/>
            <person name="Wu X."/>
            <person name="de Brujin I."/>
            <person name="Lundin D."/>
            <person name="Andersson A."/>
            <person name="Bertilsson S."/>
            <person name="Dopson M."/>
        </authorList>
    </citation>
    <scope>NUCLEOTIDE SEQUENCE</scope>
    <source>
        <strain evidence="2">MM415A02137</strain>
        <strain evidence="1">MM415B01889</strain>
    </source>
</reference>
<evidence type="ECO:0000313" key="2">
    <source>
        <dbReference type="EMBL" id="QJA73983.1"/>
    </source>
</evidence>
<accession>A0A6M3IFK9</accession>
<sequence>MNLRLMALNIREFCPFLSIPVIKQRINVRYKQIIGAEDWEFLRDSTTVKLIGVHTSTSSETVTVTEDSTAVLGVGTTFTTDCAAGDYFLVGTEDQPYVVSSVTDNLNLVLEQVYGGATTAGASFSYYRLIYSPTIANVGQITSIVYQGPLYEVSEGWINARGRTSTGSPSHYSVFSKTKGDGIVSFEIWPIPDADYVVTVFYRKYVVDLTTDTDEPVFRPELIEAGALWDCYRLSFATTQNPAFIGLARDAKMDYVGLLRDALIEDVHTSSVPTRVRDVSGDYMYDNNFLTKHDVGYL</sequence>
<name>A0A6M3IFK9_9ZZZZ</name>
<dbReference type="EMBL" id="MT141210">
    <property type="protein sequence ID" value="QJA56300.1"/>
    <property type="molecule type" value="Genomic_DNA"/>
</dbReference>
<proteinExistence type="predicted"/>
<dbReference type="InterPro" id="IPR056209">
    <property type="entry name" value="SU10_adaptor"/>
</dbReference>
<protein>
    <submittedName>
        <fullName evidence="1">Putative tail protein</fullName>
    </submittedName>
</protein>